<sequence>MGDLANEETAQIETQDLSKPKFDTEISNKVSICHPNVGEKSENNKDIENHSFKKPIIIGPRQKNYAKLKSVSENIKKHIQSNESVMIQPKNEFSEMSKPPASLQLSPKDPTLEIPYKEPSWSGIPTDSYKLEVLKSGTILETIDLSNKSYYVVGRLPNCDIPMANPTISRYHAIFQHRIVDDGKIQKGLYVYDLGSTHGTFWNGNQIKPKVFVRLQGGHMVKFGCSQRKFIILAPDHDQEQESELSLTELKILKAHQSKEYELQKLSHKCDNQEPEVMMENEEQGIDWGMGEDADEETDMTENPYAQTASEELFLNDPKKTLRGWFEREGQDLQYQAEDRGNGKFVCWVDLPIDAGKTLRAEATVSGKKKEAVVQCALEACRILDRCGLLRQATHETRKRRARNWEEEDFYDSDEDNFLDRTGAVEKKREQRMRLAGKLKTEVENYDSLLQKYSKITERISSIENKLKLHNAKKSETNDSNIDALDAYMSSLGSSSLDKLEIRKLKIELINLGKEELQCIKLINIAKPTNLPPFKPHGTIDLKKNTNASVQADKIMELQKQQSSYCSEKFDDGNGERNCTINTSEMNCTNNKNESKVGKKNVAKLCDVIEQEFSNTDLKPSTNEQKYEKAGLAKKQKSNTIKLHQKNKKGLAKEVEECSGQQNYNEDAYKDNYDTWVPPENQSGDGITNLNEKFGY</sequence>
<protein>
    <recommendedName>
        <fullName evidence="2">FHA domain-containing protein</fullName>
    </recommendedName>
</protein>
<dbReference type="Pfam" id="PF00498">
    <property type="entry name" value="FHA"/>
    <property type="match status" value="1"/>
</dbReference>
<evidence type="ECO:0000313" key="3">
    <source>
        <dbReference type="EMBL" id="KAL3389164.1"/>
    </source>
</evidence>
<dbReference type="SUPFAM" id="SSF49879">
    <property type="entry name" value="SMAD/FHA domain"/>
    <property type="match status" value="1"/>
</dbReference>
<dbReference type="Gene3D" id="2.60.200.20">
    <property type="match status" value="1"/>
</dbReference>
<evidence type="ECO:0000313" key="4">
    <source>
        <dbReference type="Proteomes" id="UP001627154"/>
    </source>
</evidence>
<feature type="region of interest" description="Disordered" evidence="1">
    <location>
        <begin position="1"/>
        <end position="23"/>
    </location>
</feature>
<evidence type="ECO:0000259" key="2">
    <source>
        <dbReference type="PROSITE" id="PS50006"/>
    </source>
</evidence>
<dbReference type="InterPro" id="IPR050923">
    <property type="entry name" value="Cell_Proc_Reg/RNA_Proc"/>
</dbReference>
<dbReference type="AlphaFoldDB" id="A0ABD2W905"/>
<gene>
    <name evidence="3" type="ORF">TKK_015430</name>
</gene>
<evidence type="ECO:0000256" key="1">
    <source>
        <dbReference type="SAM" id="MobiDB-lite"/>
    </source>
</evidence>
<keyword evidence="4" id="KW-1185">Reference proteome</keyword>
<dbReference type="PROSITE" id="PS50006">
    <property type="entry name" value="FHA_DOMAIN"/>
    <property type="match status" value="1"/>
</dbReference>
<dbReference type="EMBL" id="JBJJXI010000123">
    <property type="protein sequence ID" value="KAL3389164.1"/>
    <property type="molecule type" value="Genomic_DNA"/>
</dbReference>
<organism evidence="3 4">
    <name type="scientific">Trichogramma kaykai</name>
    <dbReference type="NCBI Taxonomy" id="54128"/>
    <lineage>
        <taxon>Eukaryota</taxon>
        <taxon>Metazoa</taxon>
        <taxon>Ecdysozoa</taxon>
        <taxon>Arthropoda</taxon>
        <taxon>Hexapoda</taxon>
        <taxon>Insecta</taxon>
        <taxon>Pterygota</taxon>
        <taxon>Neoptera</taxon>
        <taxon>Endopterygota</taxon>
        <taxon>Hymenoptera</taxon>
        <taxon>Apocrita</taxon>
        <taxon>Proctotrupomorpha</taxon>
        <taxon>Chalcidoidea</taxon>
        <taxon>Trichogrammatidae</taxon>
        <taxon>Trichogramma</taxon>
    </lineage>
</organism>
<feature type="domain" description="FHA" evidence="2">
    <location>
        <begin position="151"/>
        <end position="207"/>
    </location>
</feature>
<dbReference type="PANTHER" id="PTHR23308">
    <property type="entry name" value="NUCLEAR INHIBITOR OF PROTEIN PHOSPHATASE-1"/>
    <property type="match status" value="1"/>
</dbReference>
<feature type="compositionally biased region" description="Polar residues" evidence="1">
    <location>
        <begin position="680"/>
        <end position="696"/>
    </location>
</feature>
<dbReference type="CDD" id="cd19856">
    <property type="entry name" value="DSRM_Kanadaptin"/>
    <property type="match status" value="1"/>
</dbReference>
<feature type="region of interest" description="Disordered" evidence="1">
    <location>
        <begin position="670"/>
        <end position="696"/>
    </location>
</feature>
<comment type="caution">
    <text evidence="3">The sequence shown here is derived from an EMBL/GenBank/DDBJ whole genome shotgun (WGS) entry which is preliminary data.</text>
</comment>
<accession>A0ABD2W905</accession>
<dbReference type="InterPro" id="IPR008984">
    <property type="entry name" value="SMAD_FHA_dom_sf"/>
</dbReference>
<name>A0ABD2W905_9HYME</name>
<dbReference type="Proteomes" id="UP001627154">
    <property type="component" value="Unassembled WGS sequence"/>
</dbReference>
<dbReference type="SMART" id="SM00240">
    <property type="entry name" value="FHA"/>
    <property type="match status" value="1"/>
</dbReference>
<dbReference type="InterPro" id="IPR000253">
    <property type="entry name" value="FHA_dom"/>
</dbReference>
<proteinExistence type="predicted"/>
<reference evidence="3 4" key="1">
    <citation type="journal article" date="2024" name="bioRxiv">
        <title>A reference genome for Trichogramma kaykai: A tiny desert-dwelling parasitoid wasp with competing sex-ratio distorters.</title>
        <authorList>
            <person name="Culotta J."/>
            <person name="Lindsey A.R."/>
        </authorList>
    </citation>
    <scope>NUCLEOTIDE SEQUENCE [LARGE SCALE GENOMIC DNA]</scope>
    <source>
        <strain evidence="3 4">KSX58</strain>
    </source>
</reference>
<dbReference type="CDD" id="cd22677">
    <property type="entry name" value="FHA_Kanadaptin"/>
    <property type="match status" value="1"/>
</dbReference>